<keyword evidence="3 5" id="KW-0238">DNA-binding</keyword>
<reference evidence="8 9" key="1">
    <citation type="submission" date="2018-08" db="EMBL/GenBank/DDBJ databases">
        <title>Bacillus chawlae sp. nov., Bacillus glennii sp. nov., and Bacillus saganii sp. nov. Isolated from the Vehicle Assembly Building at Kennedy Space Center where the Viking Spacecraft were Assembled.</title>
        <authorList>
            <person name="Seuylemezian A."/>
            <person name="Vaishampayan P."/>
        </authorList>
    </citation>
    <scope>NUCLEOTIDE SEQUENCE [LARGE SCALE GENOMIC DNA]</scope>
    <source>
        <strain evidence="8 9">V44-8</strain>
    </source>
</reference>
<proteinExistence type="inferred from homology"/>
<dbReference type="GO" id="GO:0003677">
    <property type="term" value="F:DNA binding"/>
    <property type="evidence" value="ECO:0007669"/>
    <property type="project" value="UniProtKB-UniRule"/>
</dbReference>
<dbReference type="OrthoDB" id="974902at2"/>
<dbReference type="Gene3D" id="1.10.150.130">
    <property type="match status" value="1"/>
</dbReference>
<keyword evidence="9" id="KW-1185">Reference proteome</keyword>
<protein>
    <submittedName>
        <fullName evidence="8">Recombinase XerC</fullName>
    </submittedName>
</protein>
<organism evidence="8 9">
    <name type="scientific">Peribacillus glennii</name>
    <dbReference type="NCBI Taxonomy" id="2303991"/>
    <lineage>
        <taxon>Bacteria</taxon>
        <taxon>Bacillati</taxon>
        <taxon>Bacillota</taxon>
        <taxon>Bacilli</taxon>
        <taxon>Bacillales</taxon>
        <taxon>Bacillaceae</taxon>
        <taxon>Peribacillus</taxon>
    </lineage>
</organism>
<evidence type="ECO:0000313" key="8">
    <source>
        <dbReference type="EMBL" id="RFU60666.1"/>
    </source>
</evidence>
<dbReference type="EMBL" id="QVTD01000023">
    <property type="protein sequence ID" value="RFU60666.1"/>
    <property type="molecule type" value="Genomic_DNA"/>
</dbReference>
<dbReference type="InterPro" id="IPR050090">
    <property type="entry name" value="Tyrosine_recombinase_XerCD"/>
</dbReference>
<evidence type="ECO:0000259" key="6">
    <source>
        <dbReference type="PROSITE" id="PS51898"/>
    </source>
</evidence>
<dbReference type="Gene3D" id="1.10.443.10">
    <property type="entry name" value="Intergrase catalytic core"/>
    <property type="match status" value="1"/>
</dbReference>
<comment type="similarity">
    <text evidence="1">Belongs to the 'phage' integrase family.</text>
</comment>
<feature type="domain" description="Core-binding (CB)" evidence="7">
    <location>
        <begin position="7"/>
        <end position="88"/>
    </location>
</feature>
<dbReference type="InterPro" id="IPR004107">
    <property type="entry name" value="Integrase_SAM-like_N"/>
</dbReference>
<evidence type="ECO:0000256" key="4">
    <source>
        <dbReference type="ARBA" id="ARBA00023172"/>
    </source>
</evidence>
<dbReference type="PROSITE" id="PS51898">
    <property type="entry name" value="TYR_RECOMBINASE"/>
    <property type="match status" value="1"/>
</dbReference>
<dbReference type="PROSITE" id="PS51900">
    <property type="entry name" value="CB"/>
    <property type="match status" value="1"/>
</dbReference>
<evidence type="ECO:0000259" key="7">
    <source>
        <dbReference type="PROSITE" id="PS51900"/>
    </source>
</evidence>
<evidence type="ECO:0000256" key="1">
    <source>
        <dbReference type="ARBA" id="ARBA00008857"/>
    </source>
</evidence>
<keyword evidence="2" id="KW-0229">DNA integration</keyword>
<dbReference type="RefSeq" id="WP_117324469.1">
    <property type="nucleotide sequence ID" value="NZ_QVTD01000023.1"/>
</dbReference>
<evidence type="ECO:0000256" key="2">
    <source>
        <dbReference type="ARBA" id="ARBA00022908"/>
    </source>
</evidence>
<dbReference type="Proteomes" id="UP000262939">
    <property type="component" value="Unassembled WGS sequence"/>
</dbReference>
<dbReference type="SUPFAM" id="SSF56349">
    <property type="entry name" value="DNA breaking-rejoining enzymes"/>
    <property type="match status" value="1"/>
</dbReference>
<dbReference type="InterPro" id="IPR013762">
    <property type="entry name" value="Integrase-like_cat_sf"/>
</dbReference>
<feature type="domain" description="Tyr recombinase" evidence="6">
    <location>
        <begin position="106"/>
        <end position="279"/>
    </location>
</feature>
<gene>
    <name evidence="8" type="ORF">D0466_21065</name>
</gene>
<sequence>MRKTGPYVKSSTLQAFSEWLLKQDKSENTIKTYTGVLSKFSEWSGLDLEETGSQHVQAYLDHLDYSNKSAGTIEKHFVALSMFFKFLGTPQLLLNIDRKAKPQKQGVPETLDAPERDALLKEVEGDGNLRNIAIVYILLHTGIRVSELCDLNCSDIVIKDERKYINVRNSKGEVDRMVPLSQDACIHIENYKSSMKEKTEVLFISSYNQRITPRSVQYMLRKYNVHPHKLRHTFCKQLIDRGVDIQTVSRLAGHKDLNVTKRYLAEHSINLDDAIEKAFSK</sequence>
<dbReference type="PANTHER" id="PTHR30349">
    <property type="entry name" value="PHAGE INTEGRASE-RELATED"/>
    <property type="match status" value="1"/>
</dbReference>
<evidence type="ECO:0000256" key="3">
    <source>
        <dbReference type="ARBA" id="ARBA00023125"/>
    </source>
</evidence>
<dbReference type="GO" id="GO:0015074">
    <property type="term" value="P:DNA integration"/>
    <property type="evidence" value="ECO:0007669"/>
    <property type="project" value="UniProtKB-KW"/>
</dbReference>
<dbReference type="InterPro" id="IPR002104">
    <property type="entry name" value="Integrase_catalytic"/>
</dbReference>
<dbReference type="InterPro" id="IPR010998">
    <property type="entry name" value="Integrase_recombinase_N"/>
</dbReference>
<dbReference type="AlphaFoldDB" id="A0A372L7M2"/>
<dbReference type="GO" id="GO:0006310">
    <property type="term" value="P:DNA recombination"/>
    <property type="evidence" value="ECO:0007669"/>
    <property type="project" value="UniProtKB-KW"/>
</dbReference>
<dbReference type="PANTHER" id="PTHR30349:SF41">
    <property type="entry name" value="INTEGRASE_RECOMBINASE PROTEIN MJ0367-RELATED"/>
    <property type="match status" value="1"/>
</dbReference>
<evidence type="ECO:0000313" key="9">
    <source>
        <dbReference type="Proteomes" id="UP000262939"/>
    </source>
</evidence>
<comment type="caution">
    <text evidence="8">The sequence shown here is derived from an EMBL/GenBank/DDBJ whole genome shotgun (WGS) entry which is preliminary data.</text>
</comment>
<name>A0A372L7M2_9BACI</name>
<dbReference type="InterPro" id="IPR011010">
    <property type="entry name" value="DNA_brk_join_enz"/>
</dbReference>
<evidence type="ECO:0000256" key="5">
    <source>
        <dbReference type="PROSITE-ProRule" id="PRU01248"/>
    </source>
</evidence>
<dbReference type="Pfam" id="PF00589">
    <property type="entry name" value="Phage_integrase"/>
    <property type="match status" value="1"/>
</dbReference>
<keyword evidence="4" id="KW-0233">DNA recombination</keyword>
<dbReference type="InterPro" id="IPR044068">
    <property type="entry name" value="CB"/>
</dbReference>
<dbReference type="Pfam" id="PF13495">
    <property type="entry name" value="Phage_int_SAM_4"/>
    <property type="match status" value="1"/>
</dbReference>
<accession>A0A372L7M2</accession>